<organism evidence="1">
    <name type="scientific">Brassica campestris</name>
    <name type="common">Field mustard</name>
    <dbReference type="NCBI Taxonomy" id="3711"/>
    <lineage>
        <taxon>Eukaryota</taxon>
        <taxon>Viridiplantae</taxon>
        <taxon>Streptophyta</taxon>
        <taxon>Embryophyta</taxon>
        <taxon>Tracheophyta</taxon>
        <taxon>Spermatophyta</taxon>
        <taxon>Magnoliopsida</taxon>
        <taxon>eudicotyledons</taxon>
        <taxon>Gunneridae</taxon>
        <taxon>Pentapetalae</taxon>
        <taxon>rosids</taxon>
        <taxon>malvids</taxon>
        <taxon>Brassicales</taxon>
        <taxon>Brassicaceae</taxon>
        <taxon>Brassiceae</taxon>
        <taxon>Brassica</taxon>
    </lineage>
</organism>
<dbReference type="EMBL" id="LR031575">
    <property type="protein sequence ID" value="VDD05950.1"/>
    <property type="molecule type" value="Genomic_DNA"/>
</dbReference>
<gene>
    <name evidence="1" type="ORF">BRAA08T34305Z</name>
</gene>
<protein>
    <submittedName>
        <fullName evidence="1">Uncharacterized protein</fullName>
    </submittedName>
</protein>
<reference evidence="1" key="1">
    <citation type="submission" date="2018-11" db="EMBL/GenBank/DDBJ databases">
        <authorList>
            <consortium name="Genoscope - CEA"/>
            <person name="William W."/>
        </authorList>
    </citation>
    <scope>NUCLEOTIDE SEQUENCE</scope>
</reference>
<sequence>MALPFLKKYRLGVFPQSRRYKYCKKIYIMYIIHFQVLITKIEHKKENDQNILFNR</sequence>
<dbReference type="AlphaFoldDB" id="A0A3P6BVZ2"/>
<evidence type="ECO:0000313" key="1">
    <source>
        <dbReference type="EMBL" id="VDD05950.1"/>
    </source>
</evidence>
<proteinExistence type="predicted"/>
<name>A0A3P6BVZ2_BRACM</name>
<accession>A0A3P6BVZ2</accession>